<proteinExistence type="predicted"/>
<evidence type="ECO:0000313" key="3">
    <source>
        <dbReference type="Proteomes" id="UP000324705"/>
    </source>
</evidence>
<keyword evidence="1" id="KW-1133">Transmembrane helix</keyword>
<evidence type="ECO:0000313" key="2">
    <source>
        <dbReference type="EMBL" id="VAI43000.1"/>
    </source>
</evidence>
<evidence type="ECO:0000256" key="1">
    <source>
        <dbReference type="SAM" id="Phobius"/>
    </source>
</evidence>
<dbReference type="Proteomes" id="UP000324705">
    <property type="component" value="Chromosome 6A"/>
</dbReference>
<dbReference type="EMBL" id="LT934121">
    <property type="protein sequence ID" value="VAI43000.1"/>
    <property type="molecule type" value="Genomic_DNA"/>
</dbReference>
<reference evidence="2 3" key="1">
    <citation type="submission" date="2017-09" db="EMBL/GenBank/DDBJ databases">
        <authorList>
            <consortium name="International Durum Wheat Genome Sequencing Consortium (IDWGSC)"/>
            <person name="Milanesi L."/>
        </authorList>
    </citation>
    <scope>NUCLEOTIDE SEQUENCE [LARGE SCALE GENOMIC DNA]</scope>
    <source>
        <strain evidence="3">cv. Svevo</strain>
    </source>
</reference>
<dbReference type="Gramene" id="TRITD6Av1G023620.1">
    <property type="protein sequence ID" value="TRITD6Av1G023620.1"/>
    <property type="gene ID" value="TRITD6Av1G023620"/>
</dbReference>
<name>A0A9R1AWP5_TRITD</name>
<sequence>MMATSVHTGTKMTLGIRCTLNFLTCGMLSPLFLAMMAAAGAARPAMMKRLSSTLASWTFSCIYSMNIFLLPGSSATAHFLWNACNMRMYHVQLSFWTICNSQLPDVHKYLHRIGFTSRSPRSGVSKSWPGNTVLKYLKHFQMKTGIKGWAQEVQAT</sequence>
<organism evidence="2 3">
    <name type="scientific">Triticum turgidum subsp. durum</name>
    <name type="common">Durum wheat</name>
    <name type="synonym">Triticum durum</name>
    <dbReference type="NCBI Taxonomy" id="4567"/>
    <lineage>
        <taxon>Eukaryota</taxon>
        <taxon>Viridiplantae</taxon>
        <taxon>Streptophyta</taxon>
        <taxon>Embryophyta</taxon>
        <taxon>Tracheophyta</taxon>
        <taxon>Spermatophyta</taxon>
        <taxon>Magnoliopsida</taxon>
        <taxon>Liliopsida</taxon>
        <taxon>Poales</taxon>
        <taxon>Poaceae</taxon>
        <taxon>BOP clade</taxon>
        <taxon>Pooideae</taxon>
        <taxon>Triticodae</taxon>
        <taxon>Triticeae</taxon>
        <taxon>Triticinae</taxon>
        <taxon>Triticum</taxon>
    </lineage>
</organism>
<accession>A0A9R1AWP5</accession>
<dbReference type="AlphaFoldDB" id="A0A9R1AWP5"/>
<feature type="transmembrane region" description="Helical" evidence="1">
    <location>
        <begin position="57"/>
        <end position="81"/>
    </location>
</feature>
<keyword evidence="1" id="KW-0472">Membrane</keyword>
<gene>
    <name evidence="2" type="ORF">TRITD_6Av1G023620</name>
</gene>
<protein>
    <submittedName>
        <fullName evidence="2">Uncharacterized protein</fullName>
    </submittedName>
</protein>
<keyword evidence="1" id="KW-0812">Transmembrane</keyword>
<keyword evidence="3" id="KW-1185">Reference proteome</keyword>